<sequence>LQPPPLNATTPLQSPVAPTFSCISSTLAPNSLPSVRARVSTLTHLAFTPPTHCDRYEALRITSFSHVSAFLHSNQPPRLEPAPTLARDRTHTHTHTQRTTRHAFQTTTRHHAPDPLQPIHTTHCAASPPRQITSAHHHIRPTLNQPLSPSTTSPACDRNCSPGVKHAHDSLAIPTATHTKCPGPSQPSATAARFTRHTSDSPPTSARKLYIPHQSAPHPTLTSTRKPAPCPPLAFSHHPFHQPCISHAPSYPLPGRLCLSSQPSMASPPIPHRVRPDRRVLHLTHQLPSTSHAPSSHTKSIQHARPAGRLPSASVLSPSHHTLPDTDSPPFLSFPKPANCTRDCHRITPTIAVLHHRTNAANRNAHEQPNRTPNDSASSTLPSSWKCSTTTRPHGLLPRIVSYMEPTKGHWNRSIPREVEGGG</sequence>
<evidence type="ECO:0000313" key="2">
    <source>
        <dbReference type="EnsemblPlants" id="Pp3c25_8510V3.3"/>
    </source>
</evidence>
<evidence type="ECO:0000256" key="1">
    <source>
        <dbReference type="SAM" id="MobiDB-lite"/>
    </source>
</evidence>
<protein>
    <submittedName>
        <fullName evidence="2">Uncharacterized protein</fullName>
    </submittedName>
</protein>
<organism evidence="2 3">
    <name type="scientific">Physcomitrium patens</name>
    <name type="common">Spreading-leaved earth moss</name>
    <name type="synonym">Physcomitrella patens</name>
    <dbReference type="NCBI Taxonomy" id="3218"/>
    <lineage>
        <taxon>Eukaryota</taxon>
        <taxon>Viridiplantae</taxon>
        <taxon>Streptophyta</taxon>
        <taxon>Embryophyta</taxon>
        <taxon>Bryophyta</taxon>
        <taxon>Bryophytina</taxon>
        <taxon>Bryopsida</taxon>
        <taxon>Funariidae</taxon>
        <taxon>Funariales</taxon>
        <taxon>Funariaceae</taxon>
        <taxon>Physcomitrium</taxon>
    </lineage>
</organism>
<feature type="region of interest" description="Disordered" evidence="1">
    <location>
        <begin position="176"/>
        <end position="225"/>
    </location>
</feature>
<name>A0A7I4D1H7_PHYPA</name>
<evidence type="ECO:0000313" key="3">
    <source>
        <dbReference type="Proteomes" id="UP000006727"/>
    </source>
</evidence>
<feature type="compositionally biased region" description="Polar residues" evidence="1">
    <location>
        <begin position="370"/>
        <end position="390"/>
    </location>
</feature>
<reference evidence="2" key="3">
    <citation type="submission" date="2020-12" db="UniProtKB">
        <authorList>
            <consortium name="EnsemblPlants"/>
        </authorList>
    </citation>
    <scope>IDENTIFICATION</scope>
</reference>
<keyword evidence="3" id="KW-1185">Reference proteome</keyword>
<feature type="compositionally biased region" description="Basic residues" evidence="1">
    <location>
        <begin position="92"/>
        <end position="101"/>
    </location>
</feature>
<dbReference type="EnsemblPlants" id="Pp3c25_8510V3.3">
    <property type="protein sequence ID" value="Pp3c25_8510V3.3"/>
    <property type="gene ID" value="Pp3c25_8510"/>
</dbReference>
<proteinExistence type="predicted"/>
<reference evidence="2 3" key="2">
    <citation type="journal article" date="2018" name="Plant J.">
        <title>The Physcomitrella patens chromosome-scale assembly reveals moss genome structure and evolution.</title>
        <authorList>
            <person name="Lang D."/>
            <person name="Ullrich K.K."/>
            <person name="Murat F."/>
            <person name="Fuchs J."/>
            <person name="Jenkins J."/>
            <person name="Haas F.B."/>
            <person name="Piednoel M."/>
            <person name="Gundlach H."/>
            <person name="Van Bel M."/>
            <person name="Meyberg R."/>
            <person name="Vives C."/>
            <person name="Morata J."/>
            <person name="Symeonidi A."/>
            <person name="Hiss M."/>
            <person name="Muchero W."/>
            <person name="Kamisugi Y."/>
            <person name="Saleh O."/>
            <person name="Blanc G."/>
            <person name="Decker E.L."/>
            <person name="van Gessel N."/>
            <person name="Grimwood J."/>
            <person name="Hayes R.D."/>
            <person name="Graham S.W."/>
            <person name="Gunter L.E."/>
            <person name="McDaniel S.F."/>
            <person name="Hoernstein S.N.W."/>
            <person name="Larsson A."/>
            <person name="Li F.W."/>
            <person name="Perroud P.F."/>
            <person name="Phillips J."/>
            <person name="Ranjan P."/>
            <person name="Rokshar D.S."/>
            <person name="Rothfels C.J."/>
            <person name="Schneider L."/>
            <person name="Shu S."/>
            <person name="Stevenson D.W."/>
            <person name="Thummler F."/>
            <person name="Tillich M."/>
            <person name="Villarreal Aguilar J.C."/>
            <person name="Widiez T."/>
            <person name="Wong G.K."/>
            <person name="Wymore A."/>
            <person name="Zhang Y."/>
            <person name="Zimmer A.D."/>
            <person name="Quatrano R.S."/>
            <person name="Mayer K.F.X."/>
            <person name="Goodstein D."/>
            <person name="Casacuberta J.M."/>
            <person name="Vandepoele K."/>
            <person name="Reski R."/>
            <person name="Cuming A.C."/>
            <person name="Tuskan G.A."/>
            <person name="Maumus F."/>
            <person name="Salse J."/>
            <person name="Schmutz J."/>
            <person name="Rensing S.A."/>
        </authorList>
    </citation>
    <scope>NUCLEOTIDE SEQUENCE [LARGE SCALE GENOMIC DNA]</scope>
    <source>
        <strain evidence="2 3">cv. Gransden 2004</strain>
    </source>
</reference>
<feature type="region of interest" description="Disordered" evidence="1">
    <location>
        <begin position="287"/>
        <end position="330"/>
    </location>
</feature>
<feature type="region of interest" description="Disordered" evidence="1">
    <location>
        <begin position="362"/>
        <end position="390"/>
    </location>
</feature>
<dbReference type="EMBL" id="ABEU02000025">
    <property type="status" value="NOT_ANNOTATED_CDS"/>
    <property type="molecule type" value="Genomic_DNA"/>
</dbReference>
<dbReference type="AlphaFoldDB" id="A0A7I4D1H7"/>
<reference evidence="2 3" key="1">
    <citation type="journal article" date="2008" name="Science">
        <title>The Physcomitrella genome reveals evolutionary insights into the conquest of land by plants.</title>
        <authorList>
            <person name="Rensing S."/>
            <person name="Lang D."/>
            <person name="Zimmer A."/>
            <person name="Terry A."/>
            <person name="Salamov A."/>
            <person name="Shapiro H."/>
            <person name="Nishiyama T."/>
            <person name="Perroud P.-F."/>
            <person name="Lindquist E."/>
            <person name="Kamisugi Y."/>
            <person name="Tanahashi T."/>
            <person name="Sakakibara K."/>
            <person name="Fujita T."/>
            <person name="Oishi K."/>
            <person name="Shin-I T."/>
            <person name="Kuroki Y."/>
            <person name="Toyoda A."/>
            <person name="Suzuki Y."/>
            <person name="Hashimoto A."/>
            <person name="Yamaguchi K."/>
            <person name="Sugano A."/>
            <person name="Kohara Y."/>
            <person name="Fujiyama A."/>
            <person name="Anterola A."/>
            <person name="Aoki S."/>
            <person name="Ashton N."/>
            <person name="Barbazuk W.B."/>
            <person name="Barker E."/>
            <person name="Bennetzen J."/>
            <person name="Bezanilla M."/>
            <person name="Blankenship R."/>
            <person name="Cho S.H."/>
            <person name="Dutcher S."/>
            <person name="Estelle M."/>
            <person name="Fawcett J.A."/>
            <person name="Gundlach H."/>
            <person name="Hanada K."/>
            <person name="Heyl A."/>
            <person name="Hicks K.A."/>
            <person name="Hugh J."/>
            <person name="Lohr M."/>
            <person name="Mayer K."/>
            <person name="Melkozernov A."/>
            <person name="Murata T."/>
            <person name="Nelson D."/>
            <person name="Pils B."/>
            <person name="Prigge M."/>
            <person name="Reiss B."/>
            <person name="Renner T."/>
            <person name="Rombauts S."/>
            <person name="Rushton P."/>
            <person name="Sanderfoot A."/>
            <person name="Schween G."/>
            <person name="Shiu S.-H."/>
            <person name="Stueber K."/>
            <person name="Theodoulou F.L."/>
            <person name="Tu H."/>
            <person name="Van de Peer Y."/>
            <person name="Verrier P.J."/>
            <person name="Waters E."/>
            <person name="Wood A."/>
            <person name="Yang L."/>
            <person name="Cove D."/>
            <person name="Cuming A."/>
            <person name="Hasebe M."/>
            <person name="Lucas S."/>
            <person name="Mishler D.B."/>
            <person name="Reski R."/>
            <person name="Grigoriev I."/>
            <person name="Quatrano R.S."/>
            <person name="Boore J.L."/>
        </authorList>
    </citation>
    <scope>NUCLEOTIDE SEQUENCE [LARGE SCALE GENOMIC DNA]</scope>
    <source>
        <strain evidence="2 3">cv. Gransden 2004</strain>
    </source>
</reference>
<feature type="compositionally biased region" description="Polar residues" evidence="1">
    <location>
        <begin position="287"/>
        <end position="301"/>
    </location>
</feature>
<dbReference type="Proteomes" id="UP000006727">
    <property type="component" value="Chromosome 25"/>
</dbReference>
<dbReference type="Gramene" id="Pp3c25_8510V3.3">
    <property type="protein sequence ID" value="Pp3c25_8510V3.3"/>
    <property type="gene ID" value="Pp3c25_8510"/>
</dbReference>
<accession>A0A7I4D1H7</accession>
<feature type="region of interest" description="Disordered" evidence="1">
    <location>
        <begin position="74"/>
        <end position="104"/>
    </location>
</feature>